<protein>
    <recommendedName>
        <fullName evidence="3">EF-hand domain-containing protein</fullName>
    </recommendedName>
</protein>
<comment type="caution">
    <text evidence="4">The sequence shown here is derived from an EMBL/GenBank/DDBJ whole genome shotgun (WGS) entry which is preliminary data.</text>
</comment>
<feature type="compositionally biased region" description="Basic and acidic residues" evidence="2">
    <location>
        <begin position="41"/>
        <end position="54"/>
    </location>
</feature>
<feature type="region of interest" description="Disordered" evidence="2">
    <location>
        <begin position="30"/>
        <end position="56"/>
    </location>
</feature>
<sequence>MDEIDAWSSDLWAAFRRWCAQTFTDEQDMVDKLRTGGQPKNMKDMSSRDRRKQDPNAPAAAFFTEAQFAENAFRLGWYGSFVQLLWQAMDVSGTGQVSTKDIAWYAKARGQHLKRQLVKPNKTKSGNSTPKRATVAEVRKAKTGETSVRSMQSFISFLRMRSGGCAYRGWRTILDKTGMMTVKRPELIKACIELGWRGDTTGLWQALDDADVGVAHLEDLCAREARLLALFKRWATANFGSVKAACKTIIQADRNLGARREAPKSSLDRASFTRACQKLGCKADAHAIFHLLDWERKGEINLLQIKFLDAWQSADWLSADLDPEAADAFKTQMLAKFKQHPVKAWRNGVDLDGSGMTSFQEFKQAAERLGFAGNVAGAWLCFDREGLGYITLKDIDEFSFEALREFRRWSYSHFGGVMLAFKALDSDDSGSLTLKEFKKAVKDFAYKGDVQAVWNALNVDGDATLTKWEISFLDEWELDIMAAFQAASEHAASEATGTVSATSATLIVKRGDLSSNVTDRRQGETANLGQRKGLPKAWIRGPGCSDGFAPEESHGSRFSSTLDKTVSALGSRENTSMLLKLIGLRAISIGNKDISQDFLEANAPQTARVRPANGEFLLSRPHTTFYSNELRGCESASHGDGDGWLRNRHQLLDQATGSLQVHRSVQAAGSLHRETTRDAQQLYTPRTPTRPPSYAGGVAYFARSPGSRGGVWSS</sequence>
<feature type="domain" description="EF-hand" evidence="3">
    <location>
        <begin position="420"/>
        <end position="447"/>
    </location>
</feature>
<evidence type="ECO:0000313" key="5">
    <source>
        <dbReference type="Proteomes" id="UP000654075"/>
    </source>
</evidence>
<dbReference type="Gene3D" id="1.10.238.10">
    <property type="entry name" value="EF-hand"/>
    <property type="match status" value="2"/>
</dbReference>
<dbReference type="EMBL" id="CAJNNV010007442">
    <property type="protein sequence ID" value="CAE8594946.1"/>
    <property type="molecule type" value="Genomic_DNA"/>
</dbReference>
<dbReference type="PROSITE" id="PS00018">
    <property type="entry name" value="EF_HAND_1"/>
    <property type="match status" value="2"/>
</dbReference>
<feature type="region of interest" description="Disordered" evidence="2">
    <location>
        <begin position="668"/>
        <end position="695"/>
    </location>
</feature>
<dbReference type="InterPro" id="IPR002048">
    <property type="entry name" value="EF_hand_dom"/>
</dbReference>
<evidence type="ECO:0000256" key="2">
    <source>
        <dbReference type="SAM" id="MobiDB-lite"/>
    </source>
</evidence>
<evidence type="ECO:0000256" key="1">
    <source>
        <dbReference type="ARBA" id="ARBA00022837"/>
    </source>
</evidence>
<evidence type="ECO:0000313" key="4">
    <source>
        <dbReference type="EMBL" id="CAE8594946.1"/>
    </source>
</evidence>
<dbReference type="InterPro" id="IPR018247">
    <property type="entry name" value="EF_Hand_1_Ca_BS"/>
</dbReference>
<dbReference type="InterPro" id="IPR011992">
    <property type="entry name" value="EF-hand-dom_pair"/>
</dbReference>
<proteinExistence type="predicted"/>
<keyword evidence="1" id="KW-0106">Calcium</keyword>
<dbReference type="AlphaFoldDB" id="A0A813E3Y5"/>
<reference evidence="4" key="1">
    <citation type="submission" date="2021-02" db="EMBL/GenBank/DDBJ databases">
        <authorList>
            <person name="Dougan E. K."/>
            <person name="Rhodes N."/>
            <person name="Thang M."/>
            <person name="Chan C."/>
        </authorList>
    </citation>
    <scope>NUCLEOTIDE SEQUENCE</scope>
</reference>
<dbReference type="Proteomes" id="UP000654075">
    <property type="component" value="Unassembled WGS sequence"/>
</dbReference>
<organism evidence="4 5">
    <name type="scientific">Polarella glacialis</name>
    <name type="common">Dinoflagellate</name>
    <dbReference type="NCBI Taxonomy" id="89957"/>
    <lineage>
        <taxon>Eukaryota</taxon>
        <taxon>Sar</taxon>
        <taxon>Alveolata</taxon>
        <taxon>Dinophyceae</taxon>
        <taxon>Suessiales</taxon>
        <taxon>Suessiaceae</taxon>
        <taxon>Polarella</taxon>
    </lineage>
</organism>
<evidence type="ECO:0000259" key="3">
    <source>
        <dbReference type="PROSITE" id="PS50222"/>
    </source>
</evidence>
<keyword evidence="5" id="KW-1185">Reference proteome</keyword>
<accession>A0A813E3Y5</accession>
<dbReference type="SUPFAM" id="SSF47473">
    <property type="entry name" value="EF-hand"/>
    <property type="match status" value="1"/>
</dbReference>
<gene>
    <name evidence="4" type="ORF">PGLA1383_LOCUS13468</name>
</gene>
<name>A0A813E3Y5_POLGL</name>
<dbReference type="GO" id="GO:0005509">
    <property type="term" value="F:calcium ion binding"/>
    <property type="evidence" value="ECO:0007669"/>
    <property type="project" value="InterPro"/>
</dbReference>
<dbReference type="PROSITE" id="PS50222">
    <property type="entry name" value="EF_HAND_2"/>
    <property type="match status" value="1"/>
</dbReference>